<gene>
    <name evidence="1" type="ORF">P162_0079</name>
</gene>
<dbReference type="Proteomes" id="UP000019792">
    <property type="component" value="Segment"/>
</dbReference>
<accession>X4Y8E5</accession>
<evidence type="ECO:0000313" key="1">
    <source>
        <dbReference type="EMBL" id="AHV83276.1"/>
    </source>
</evidence>
<evidence type="ECO:0000313" key="2">
    <source>
        <dbReference type="Proteomes" id="UP000019792"/>
    </source>
</evidence>
<dbReference type="RefSeq" id="YP_009036822.1">
    <property type="nucleotide sequence ID" value="NC_024214.1"/>
</dbReference>
<dbReference type="GeneID" id="19527364"/>
<keyword evidence="2" id="KW-1185">Reference proteome</keyword>
<sequence length="98" mass="11278">MKKHKHNKSIPIKCLMGFHKWKISGYFDDDQSGKIYEVCTKCEAERITDADAPPKPNSFRCSLGIHKFEVTNQIQGGDRKMYDVKCQRCGLVTKKNIN</sequence>
<reference evidence="1 2" key="1">
    <citation type="submission" date="2014-02" db="EMBL/GenBank/DDBJ databases">
        <title>Complete genome sequences of four novel Lactococcus lactis phages distantly related to the rare 1706 phage species.</title>
        <authorList>
            <person name="Kot W."/>
            <person name="Neve H."/>
            <person name="Vogensen F.K."/>
            <person name="Heller K.J."/>
            <person name="Hansen L.H."/>
        </authorList>
    </citation>
    <scope>NUCLEOTIDE SEQUENCE [LARGE SCALE GENOMIC DNA]</scope>
</reference>
<organism evidence="1 2">
    <name type="scientific">Lactococcus phage P162</name>
    <dbReference type="NCBI Taxonomy" id="1476889"/>
    <lineage>
        <taxon>Viruses</taxon>
        <taxon>Duplodnaviria</taxon>
        <taxon>Heunggongvirae</taxon>
        <taxon>Uroviricota</taxon>
        <taxon>Caudoviricetes</taxon>
        <taxon>Nevevirus</taxon>
        <taxon>Nevevirus P162</taxon>
    </lineage>
</organism>
<protein>
    <submittedName>
        <fullName evidence="1">Uncharacterized protein</fullName>
    </submittedName>
</protein>
<proteinExistence type="predicted"/>
<dbReference type="OrthoDB" id="32396at10239"/>
<name>X4Y8E5_9CAUD</name>
<dbReference type="EMBL" id="KJ489013">
    <property type="protein sequence ID" value="AHV83276.1"/>
    <property type="molecule type" value="Genomic_DNA"/>
</dbReference>
<dbReference type="KEGG" id="vg:19527364"/>